<evidence type="ECO:0000313" key="11">
    <source>
        <dbReference type="Proteomes" id="UP000017836"/>
    </source>
</evidence>
<dbReference type="eggNOG" id="KOG1473">
    <property type="taxonomic scope" value="Eukaryota"/>
</dbReference>
<dbReference type="InterPro" id="IPR011011">
    <property type="entry name" value="Znf_FYVE_PHD"/>
</dbReference>
<feature type="compositionally biased region" description="Basic residues" evidence="7">
    <location>
        <begin position="1444"/>
        <end position="1459"/>
    </location>
</feature>
<dbReference type="Pfam" id="PF00628">
    <property type="entry name" value="PHD"/>
    <property type="match status" value="1"/>
</dbReference>
<organism evidence="10 11">
    <name type="scientific">Amborella trichopoda</name>
    <dbReference type="NCBI Taxonomy" id="13333"/>
    <lineage>
        <taxon>Eukaryota</taxon>
        <taxon>Viridiplantae</taxon>
        <taxon>Streptophyta</taxon>
        <taxon>Embryophyta</taxon>
        <taxon>Tracheophyta</taxon>
        <taxon>Spermatophyta</taxon>
        <taxon>Magnoliopsida</taxon>
        <taxon>Amborellales</taxon>
        <taxon>Amborellaceae</taxon>
        <taxon>Amborella</taxon>
    </lineage>
</organism>
<proteinExistence type="predicted"/>
<dbReference type="PROSITE" id="PS01359">
    <property type="entry name" value="ZF_PHD_1"/>
    <property type="match status" value="1"/>
</dbReference>
<dbReference type="InterPro" id="IPR001965">
    <property type="entry name" value="Znf_PHD"/>
</dbReference>
<name>W1PDF1_AMBTC</name>
<dbReference type="InterPro" id="IPR028942">
    <property type="entry name" value="WHIM1_dom"/>
</dbReference>
<dbReference type="OMA" id="IDRHKPW"/>
<dbReference type="HOGENOM" id="CLU_002742_0_0_1"/>
<dbReference type="GO" id="GO:0005634">
    <property type="term" value="C:nucleus"/>
    <property type="evidence" value="ECO:0007669"/>
    <property type="project" value="UniProtKB-SubCell"/>
</dbReference>
<dbReference type="Gramene" id="ERN05090">
    <property type="protein sequence ID" value="ERN05090"/>
    <property type="gene ID" value="AMTR_s00053p00137760"/>
</dbReference>
<keyword evidence="2" id="KW-0479">Metal-binding</keyword>
<evidence type="ECO:0000256" key="3">
    <source>
        <dbReference type="ARBA" id="ARBA00022771"/>
    </source>
</evidence>
<sequence length="1711" mass="192165">MEFVGKIVKKPFEGFGLFSGVIESYDPSSGFFKVSYDDGDFEELEFDEVSSILQIEQEHGMGVQIQRPRRRRKPKKRRMMEETQLITGEFTETHANSCVGDFADTHSGEANSVDTQMEKSGFADSQMVENGFSGTQKKRHGFEDTQLEESGFVETQQEESGFGDAQMEGGGFMETKDTQLEENGFVETQLEENGFDDPQMEGGGFMETEQATSGFADTQMEESGFMKNPAEKSFFTDTHMEKNGFGGSESGASIDQVADSVKTHGFAQMQMEKGVFLAGSLGSHVKNGVSNGVLVQAQMEACDFVESQMKESPFPAPKRRKTCDGNSNSLLPTPPRRSSRLTGTSSVSVPVPKKLELEDAIAEPFKNQDGPQIVSLPPSSKDLQSDDLPVLDLFSVYSCLRSFSTSLFLSPFGLEDFVAALKNETANSLLDSIHFSLLQALKRHLKFLSAEGSNSASTCLRSLDWNLLDLITWPVYLVDYALICGVGKKSSIVLDCKKLLNGGYWKQSPTVKLEIIQCLCDDAMEAEHIRLELQRRVSAFGLDVDWDKSIESSRKRKVLRNDIGNKSDKLELNGFSDSGMSLDVIGVASPECIDDDCDMNHDECCICKMDGSLICCDGCPAAYHSRCVGVSKALLPEGAWHCPECLVEKRYGRREPLKFLQGAKLLGIDPHGRLFFGTCGYLLVCDSCDPAANHFYYNRTDLRLVLEALKSSDFLYDGIIHAITMHWEMSLDSAEVKGSFNLENHAFSTDLSPSSQSCEIPMVPPSSLPSSHPKALKDSSIFVSEGILERNDENEIGQMHSNTEMATPMAEESLEILKPKRLGSYIDSDIDCAVKEVDHSSGHLPENKSSEIEDFKLEAGDNIDLIDDKEKSSSVPRSVSVQKCMKDDRSSLKIKSGPNLYVKPNSYVNLYSFGHVAASVAEDLACVPSNRIKDSSSKKLSPEMEELKIFSRSFLHFQWPNIEGKMENLQQENCGWCFNCKISSDKDCLFNMANRRGFQDGKSGAIGPHRKNREQNLVSVISYILSMEHHLRGLLTGPWENPHFSKHYRKSVRKASTAGSLKHWLLTLESNMRRVALSADWYKQVDSAVTLGSAFLFSTSLLDISAKRGAGRKRGRKNLPDSQAESILKIAKRSGLHWWRGGRTSRQVFHCKALPRSLACKGGRQAGCKKLPGLVYNEGSDFAKRSKYIAWRACLEMATSVAQLGCQLRDLDQHIMWDDIVSTEVFSRSEREATKLVRPLKKVTIRSKCTEGLEIKYLLDFGKRKTVPSFVVKHGAKDEEELNGRKAKYWLDESHVPLNLLKAFEEKQLAHTHRKMKPEELPQVWQKGLKSSRENVFLRLLSKAEKYDSCQCGHCKQDVLIRKAVSCHFCKGYFHRKHAKASEVPSTDGIKYTCYGCQGKAQVRRKAKVALAEKQKISTNRCSERLAKKVKYVSLRSSKLTDQKKKRSNKPTNHKRKRSYNITDQKEKRSNKHNVRKKKGPCQSRNVTFRNSTNIVVKRTKALRTQVRRVYWLNGLLWTTKLDDIRGNDFRNRKVLLSSEDAKRFSAYPICFLCHEEYDARLIYLSCENCGDWFHGDSLGVTEENIVSLLGFKCYQCRERTAPTCPYAKEENPSYKIHDPNDKDGTQSLENSIDDVLTKRITCKRKRRVPENVMPSEPLIDEDLKAETISDCCDRNGSKSETDLVPITSHAKSPSCESNLDAIMQERVASV</sequence>
<dbReference type="PROSITE" id="PS50827">
    <property type="entry name" value="DDT"/>
    <property type="match status" value="1"/>
</dbReference>
<dbReference type="GO" id="GO:0008270">
    <property type="term" value="F:zinc ion binding"/>
    <property type="evidence" value="ECO:0007669"/>
    <property type="project" value="UniProtKB-KW"/>
</dbReference>
<evidence type="ECO:0000259" key="8">
    <source>
        <dbReference type="PROSITE" id="PS50016"/>
    </source>
</evidence>
<dbReference type="InterPro" id="IPR056618">
    <property type="entry name" value="Chromo_PTM"/>
</dbReference>
<dbReference type="CDD" id="cd15532">
    <property type="entry name" value="PHD2_CHD_II"/>
    <property type="match status" value="1"/>
</dbReference>
<dbReference type="InterPro" id="IPR013083">
    <property type="entry name" value="Znf_RING/FYVE/PHD"/>
</dbReference>
<dbReference type="PROSITE" id="PS50016">
    <property type="entry name" value="ZF_PHD_2"/>
    <property type="match status" value="1"/>
</dbReference>
<dbReference type="SUPFAM" id="SSF57903">
    <property type="entry name" value="FYVE/PHD zinc finger"/>
    <property type="match status" value="2"/>
</dbReference>
<dbReference type="Gene3D" id="2.60.120.650">
    <property type="entry name" value="Cupin"/>
    <property type="match status" value="1"/>
</dbReference>
<dbReference type="InterPro" id="IPR019787">
    <property type="entry name" value="Znf_PHD-finger"/>
</dbReference>
<evidence type="ECO:0000256" key="1">
    <source>
        <dbReference type="ARBA" id="ARBA00004123"/>
    </source>
</evidence>
<dbReference type="Pfam" id="PF02791">
    <property type="entry name" value="DDT"/>
    <property type="match status" value="1"/>
</dbReference>
<keyword evidence="5" id="KW-0539">Nucleus</keyword>
<keyword evidence="4" id="KW-0862">Zinc</keyword>
<feature type="domain" description="PHD-type" evidence="8">
    <location>
        <begin position="601"/>
        <end position="648"/>
    </location>
</feature>
<evidence type="ECO:0000259" key="9">
    <source>
        <dbReference type="PROSITE" id="PS50827"/>
    </source>
</evidence>
<dbReference type="Proteomes" id="UP000017836">
    <property type="component" value="Unassembled WGS sequence"/>
</dbReference>
<dbReference type="STRING" id="13333.W1PDF1"/>
<dbReference type="Pfam" id="PF15612">
    <property type="entry name" value="WHIM1"/>
    <property type="match status" value="1"/>
</dbReference>
<dbReference type="InterPro" id="IPR018501">
    <property type="entry name" value="DDT_dom"/>
</dbReference>
<keyword evidence="3 6" id="KW-0863">Zinc-finger</keyword>
<dbReference type="OrthoDB" id="784962at2759"/>
<dbReference type="InterPro" id="IPR019786">
    <property type="entry name" value="Zinc_finger_PHD-type_CS"/>
</dbReference>
<protein>
    <recommendedName>
        <fullName evidence="12">PHD-type domain-containing protein</fullName>
    </recommendedName>
</protein>
<feature type="compositionally biased region" description="Basic residues" evidence="7">
    <location>
        <begin position="1469"/>
        <end position="1480"/>
    </location>
</feature>
<feature type="domain" description="DDT" evidence="9">
    <location>
        <begin position="387"/>
        <end position="447"/>
    </location>
</feature>
<dbReference type="PANTHER" id="PTHR46508">
    <property type="entry name" value="PHD FINGER FAMILY PROTEIN"/>
    <property type="match status" value="1"/>
</dbReference>
<comment type="subcellular location">
    <subcellularLocation>
        <location evidence="1">Nucleus</location>
    </subcellularLocation>
</comment>
<evidence type="ECO:0000256" key="7">
    <source>
        <dbReference type="SAM" id="MobiDB-lite"/>
    </source>
</evidence>
<dbReference type="CDD" id="cd15489">
    <property type="entry name" value="PHD_SF"/>
    <property type="match status" value="1"/>
</dbReference>
<evidence type="ECO:0000256" key="4">
    <source>
        <dbReference type="ARBA" id="ARBA00022833"/>
    </source>
</evidence>
<evidence type="ECO:0000313" key="10">
    <source>
        <dbReference type="EMBL" id="ERN05090.1"/>
    </source>
</evidence>
<feature type="region of interest" description="Disordered" evidence="7">
    <location>
        <begin position="1437"/>
        <end position="1486"/>
    </location>
</feature>
<evidence type="ECO:0000256" key="5">
    <source>
        <dbReference type="ARBA" id="ARBA00023242"/>
    </source>
</evidence>
<dbReference type="PANTHER" id="PTHR46508:SF5">
    <property type="entry name" value="PHD-FINGER AND DNA BINDING DOMAIN-CONTAINING PROTEIN"/>
    <property type="match status" value="1"/>
</dbReference>
<dbReference type="SMART" id="SM00249">
    <property type="entry name" value="PHD"/>
    <property type="match status" value="2"/>
</dbReference>
<evidence type="ECO:0000256" key="2">
    <source>
        <dbReference type="ARBA" id="ARBA00022723"/>
    </source>
</evidence>
<gene>
    <name evidence="10" type="ORF">AMTR_s00053p00137760</name>
</gene>
<dbReference type="EMBL" id="KI394012">
    <property type="protein sequence ID" value="ERN05090.1"/>
    <property type="molecule type" value="Genomic_DNA"/>
</dbReference>
<evidence type="ECO:0000256" key="6">
    <source>
        <dbReference type="PROSITE-ProRule" id="PRU00146"/>
    </source>
</evidence>
<dbReference type="CDD" id="cd20401">
    <property type="entry name" value="Tudor_AtPTM-like"/>
    <property type="match status" value="1"/>
</dbReference>
<dbReference type="GO" id="GO:0000785">
    <property type="term" value="C:chromatin"/>
    <property type="evidence" value="ECO:0007669"/>
    <property type="project" value="UniProtKB-ARBA"/>
</dbReference>
<dbReference type="KEGG" id="atr:18433258"/>
<reference evidence="11" key="1">
    <citation type="journal article" date="2013" name="Science">
        <title>The Amborella genome and the evolution of flowering plants.</title>
        <authorList>
            <consortium name="Amborella Genome Project"/>
        </authorList>
    </citation>
    <scope>NUCLEOTIDE SEQUENCE [LARGE SCALE GENOMIC DNA]</scope>
</reference>
<dbReference type="Pfam" id="PF21743">
    <property type="entry name" value="PTM_DIR17_Tudor"/>
    <property type="match status" value="1"/>
</dbReference>
<evidence type="ECO:0008006" key="12">
    <source>
        <dbReference type="Google" id="ProtNLM"/>
    </source>
</evidence>
<feature type="region of interest" description="Disordered" evidence="7">
    <location>
        <begin position="311"/>
        <end position="348"/>
    </location>
</feature>
<dbReference type="Gene3D" id="3.30.40.10">
    <property type="entry name" value="Zinc/RING finger domain, C3HC4 (zinc finger)"/>
    <property type="match status" value="1"/>
</dbReference>
<accession>W1PDF1</accession>
<dbReference type="SMART" id="SM00571">
    <property type="entry name" value="DDT"/>
    <property type="match status" value="1"/>
</dbReference>
<keyword evidence="11" id="KW-1185">Reference proteome</keyword>
<dbReference type="Pfam" id="PF24294">
    <property type="entry name" value="Chromo_PTM"/>
    <property type="match status" value="1"/>
</dbReference>
<dbReference type="InterPro" id="IPR047365">
    <property type="entry name" value="Tudor_AtPTM-like"/>
</dbReference>